<dbReference type="PANTHER" id="PTHR11604">
    <property type="entry name" value="PROFILIN"/>
    <property type="match status" value="1"/>
</dbReference>
<dbReference type="GO" id="GO:0005938">
    <property type="term" value="C:cell cortex"/>
    <property type="evidence" value="ECO:0007669"/>
    <property type="project" value="TreeGrafter"/>
</dbReference>
<dbReference type="InterPro" id="IPR048278">
    <property type="entry name" value="PFN"/>
</dbReference>
<dbReference type="AlphaFoldDB" id="V4AZZ1"/>
<dbReference type="GeneID" id="20230812"/>
<keyword evidence="4" id="KW-0963">Cytoplasm</keyword>
<dbReference type="SUPFAM" id="SSF55770">
    <property type="entry name" value="Profilin (actin-binding protein)"/>
    <property type="match status" value="1"/>
</dbReference>
<evidence type="ECO:0000313" key="8">
    <source>
        <dbReference type="EMBL" id="ESP00736.1"/>
    </source>
</evidence>
<dbReference type="InterPro" id="IPR036140">
    <property type="entry name" value="PFN_sf"/>
</dbReference>
<dbReference type="Proteomes" id="UP000030746">
    <property type="component" value="Unassembled WGS sequence"/>
</dbReference>
<proteinExistence type="inferred from homology"/>
<dbReference type="OrthoDB" id="421374at2759"/>
<dbReference type="PRINTS" id="PR00392">
    <property type="entry name" value="PROFILIN"/>
</dbReference>
<dbReference type="CTD" id="20230812"/>
<dbReference type="Gene3D" id="3.30.450.30">
    <property type="entry name" value="Dynein light chain 2a, cytoplasmic"/>
    <property type="match status" value="1"/>
</dbReference>
<evidence type="ECO:0000256" key="7">
    <source>
        <dbReference type="RuleBase" id="RU003909"/>
    </source>
</evidence>
<accession>V4AZZ1</accession>
<keyword evidence="6" id="KW-0206">Cytoskeleton</keyword>
<dbReference type="STRING" id="225164.V4AZZ1"/>
<protein>
    <recommendedName>
        <fullName evidence="7">Profilin</fullName>
    </recommendedName>
</protein>
<dbReference type="SMART" id="SM00392">
    <property type="entry name" value="PROF"/>
    <property type="match status" value="1"/>
</dbReference>
<dbReference type="PANTHER" id="PTHR11604:SF0">
    <property type="entry name" value="PROFILIN"/>
    <property type="match status" value="1"/>
</dbReference>
<dbReference type="GO" id="GO:0003785">
    <property type="term" value="F:actin monomer binding"/>
    <property type="evidence" value="ECO:0007669"/>
    <property type="project" value="TreeGrafter"/>
</dbReference>
<dbReference type="RefSeq" id="XP_009048855.1">
    <property type="nucleotide sequence ID" value="XM_009050607.1"/>
</dbReference>
<dbReference type="OMA" id="HHAENVQ"/>
<keyword evidence="9" id="KW-1185">Reference proteome</keyword>
<comment type="subunit">
    <text evidence="3">Occurs in many kinds of cells as a complex with monomeric actin in a 1:1 ratio.</text>
</comment>
<dbReference type="Pfam" id="PF00235">
    <property type="entry name" value="Profilin"/>
    <property type="match status" value="1"/>
</dbReference>
<comment type="subcellular location">
    <subcellularLocation>
        <location evidence="1">Cytoplasm</location>
        <location evidence="1">Cytoskeleton</location>
    </subcellularLocation>
</comment>
<dbReference type="GO" id="GO:0005856">
    <property type="term" value="C:cytoskeleton"/>
    <property type="evidence" value="ECO:0007669"/>
    <property type="project" value="UniProtKB-SubCell"/>
</dbReference>
<comment type="similarity">
    <text evidence="2 7">Belongs to the profilin family.</text>
</comment>
<sequence>MVPQQIVVGYSWKDYIAALLEKGHASKAAIHSCGEGKLWAGCLAFDISREEVLEIVDGFSDSSILRQYGININGKRYTLTRISEGKIMVGRDVFNGSGCVIYKCNTCVIICVHDENMSLGGCYSVVERIGDFLCNKSF</sequence>
<evidence type="ECO:0000256" key="1">
    <source>
        <dbReference type="ARBA" id="ARBA00004245"/>
    </source>
</evidence>
<reference evidence="8 9" key="1">
    <citation type="journal article" date="2013" name="Nature">
        <title>Insights into bilaterian evolution from three spiralian genomes.</title>
        <authorList>
            <person name="Simakov O."/>
            <person name="Marletaz F."/>
            <person name="Cho S.J."/>
            <person name="Edsinger-Gonzales E."/>
            <person name="Havlak P."/>
            <person name="Hellsten U."/>
            <person name="Kuo D.H."/>
            <person name="Larsson T."/>
            <person name="Lv J."/>
            <person name="Arendt D."/>
            <person name="Savage R."/>
            <person name="Osoegawa K."/>
            <person name="de Jong P."/>
            <person name="Grimwood J."/>
            <person name="Chapman J.A."/>
            <person name="Shapiro H."/>
            <person name="Aerts A."/>
            <person name="Otillar R.P."/>
            <person name="Terry A.Y."/>
            <person name="Boore J.L."/>
            <person name="Grigoriev I.V."/>
            <person name="Lindberg D.R."/>
            <person name="Seaver E.C."/>
            <person name="Weisblat D.A."/>
            <person name="Putnam N.H."/>
            <person name="Rokhsar D.S."/>
        </authorList>
    </citation>
    <scope>NUCLEOTIDE SEQUENCE [LARGE SCALE GENOMIC DNA]</scope>
</reference>
<dbReference type="HOGENOM" id="CLU_120772_0_1_1"/>
<gene>
    <name evidence="8" type="ORF">LOTGIDRAFT_112056</name>
</gene>
<name>V4AZZ1_LOTGI</name>
<evidence type="ECO:0000313" key="9">
    <source>
        <dbReference type="Proteomes" id="UP000030746"/>
    </source>
</evidence>
<organism evidence="8 9">
    <name type="scientific">Lottia gigantea</name>
    <name type="common">Giant owl limpet</name>
    <dbReference type="NCBI Taxonomy" id="225164"/>
    <lineage>
        <taxon>Eukaryota</taxon>
        <taxon>Metazoa</taxon>
        <taxon>Spiralia</taxon>
        <taxon>Lophotrochozoa</taxon>
        <taxon>Mollusca</taxon>
        <taxon>Gastropoda</taxon>
        <taxon>Patellogastropoda</taxon>
        <taxon>Lottioidea</taxon>
        <taxon>Lottiidae</taxon>
        <taxon>Lottia</taxon>
    </lineage>
</organism>
<evidence type="ECO:0000256" key="5">
    <source>
        <dbReference type="ARBA" id="ARBA00023203"/>
    </source>
</evidence>
<dbReference type="EMBL" id="KB200701">
    <property type="protein sequence ID" value="ESP00736.1"/>
    <property type="molecule type" value="Genomic_DNA"/>
</dbReference>
<evidence type="ECO:0000256" key="2">
    <source>
        <dbReference type="ARBA" id="ARBA00010058"/>
    </source>
</evidence>
<keyword evidence="5 7" id="KW-0009">Actin-binding</keyword>
<dbReference type="InterPro" id="IPR005455">
    <property type="entry name" value="PFN_euk"/>
</dbReference>
<evidence type="ECO:0000256" key="6">
    <source>
        <dbReference type="ARBA" id="ARBA00023212"/>
    </source>
</evidence>
<evidence type="ECO:0000256" key="4">
    <source>
        <dbReference type="ARBA" id="ARBA00022490"/>
    </source>
</evidence>
<dbReference type="KEGG" id="lgi:LOTGIDRAFT_112056"/>
<evidence type="ECO:0000256" key="3">
    <source>
        <dbReference type="ARBA" id="ARBA00011583"/>
    </source>
</evidence>